<dbReference type="CDD" id="cd06330">
    <property type="entry name" value="PBP1_As_SBP-like"/>
    <property type="match status" value="1"/>
</dbReference>
<dbReference type="AlphaFoldDB" id="A0A7W6GUX9"/>
<accession>A0A7W6GUX9</accession>
<dbReference type="RefSeq" id="WP_183969986.1">
    <property type="nucleotide sequence ID" value="NZ_JACIEJ010000018.1"/>
</dbReference>
<dbReference type="InterPro" id="IPR051010">
    <property type="entry name" value="BCAA_transport"/>
</dbReference>
<comment type="caution">
    <text evidence="6">The sequence shown here is derived from an EMBL/GenBank/DDBJ whole genome shotgun (WGS) entry which is preliminary data.</text>
</comment>
<protein>
    <submittedName>
        <fullName evidence="6">Branched-chain amino acid transport system substrate-binding protein</fullName>
    </submittedName>
</protein>
<evidence type="ECO:0000256" key="4">
    <source>
        <dbReference type="SAM" id="SignalP"/>
    </source>
</evidence>
<evidence type="ECO:0000256" key="3">
    <source>
        <dbReference type="ARBA" id="ARBA00022970"/>
    </source>
</evidence>
<evidence type="ECO:0000313" key="6">
    <source>
        <dbReference type="EMBL" id="MBB3988277.1"/>
    </source>
</evidence>
<keyword evidence="7" id="KW-1185">Reference proteome</keyword>
<evidence type="ECO:0000256" key="1">
    <source>
        <dbReference type="ARBA" id="ARBA00010062"/>
    </source>
</evidence>
<dbReference type="Gene3D" id="3.40.50.2300">
    <property type="match status" value="2"/>
</dbReference>
<keyword evidence="3" id="KW-0813">Transport</keyword>
<reference evidence="6 7" key="1">
    <citation type="submission" date="2020-08" db="EMBL/GenBank/DDBJ databases">
        <title>Genomic Encyclopedia of Type Strains, Phase IV (KMG-IV): sequencing the most valuable type-strain genomes for metagenomic binning, comparative biology and taxonomic classification.</title>
        <authorList>
            <person name="Goeker M."/>
        </authorList>
    </citation>
    <scope>NUCLEOTIDE SEQUENCE [LARGE SCALE GENOMIC DNA]</scope>
    <source>
        <strain evidence="6 7">DSM 102235</strain>
    </source>
</reference>
<feature type="domain" description="Leucine-binding protein" evidence="5">
    <location>
        <begin position="27"/>
        <end position="380"/>
    </location>
</feature>
<feature type="signal peptide" evidence="4">
    <location>
        <begin position="1"/>
        <end position="22"/>
    </location>
</feature>
<keyword evidence="3" id="KW-0029">Amino-acid transport</keyword>
<dbReference type="SUPFAM" id="SSF53822">
    <property type="entry name" value="Periplasmic binding protein-like I"/>
    <property type="match status" value="1"/>
</dbReference>
<sequence>MTLKTVLAGTASLCLIAGAVQAQDQEPITLGIPVFLSGAASGPFGLPQRNAAEVIIAELNAGNLPAPYDTKGINGRMVEANYVDEAADAVQEYRNMAEREGVDAVVGYTSSGNCKAVAPLAEELQQLTVLVDCGTPQIFESVVTDPTYLFRTGPTGTIDSVGAARYLVDTGVDMSEVAGINQNYAWGQDAWADFTGSLIALDTGSDIATEQFPQVFAGQYGAEISALLTSGAKAIHTSFWGGDLEAFILQAAPRGLFARSAVVMTTGEAAMQRLPNEIPEGAIIGARGPYSYFAPESELATWFRDAYEKAHGQPPSYPAWKMAQALLGLKSAWEKAGSDDPAAIAKAFENLEYETPAGTVRMAIGNGHQAVQGIAYGTYKQDADGNPGVENVIAYAAECVNPPNDTTAAAWIEAGFPGASCN</sequence>
<dbReference type="GO" id="GO:0006865">
    <property type="term" value="P:amino acid transport"/>
    <property type="evidence" value="ECO:0007669"/>
    <property type="project" value="UniProtKB-KW"/>
</dbReference>
<evidence type="ECO:0000256" key="2">
    <source>
        <dbReference type="ARBA" id="ARBA00022729"/>
    </source>
</evidence>
<dbReference type="InterPro" id="IPR028082">
    <property type="entry name" value="Peripla_BP_I"/>
</dbReference>
<organism evidence="6 7">
    <name type="scientific">Sagittula marina</name>
    <dbReference type="NCBI Taxonomy" id="943940"/>
    <lineage>
        <taxon>Bacteria</taxon>
        <taxon>Pseudomonadati</taxon>
        <taxon>Pseudomonadota</taxon>
        <taxon>Alphaproteobacteria</taxon>
        <taxon>Rhodobacterales</taxon>
        <taxon>Roseobacteraceae</taxon>
        <taxon>Sagittula</taxon>
    </lineage>
</organism>
<evidence type="ECO:0000259" key="5">
    <source>
        <dbReference type="Pfam" id="PF13458"/>
    </source>
</evidence>
<dbReference type="PANTHER" id="PTHR30483">
    <property type="entry name" value="LEUCINE-SPECIFIC-BINDING PROTEIN"/>
    <property type="match status" value="1"/>
</dbReference>
<name>A0A7W6GUX9_9RHOB</name>
<dbReference type="EMBL" id="JACIEJ010000018">
    <property type="protein sequence ID" value="MBB3988277.1"/>
    <property type="molecule type" value="Genomic_DNA"/>
</dbReference>
<gene>
    <name evidence="6" type="ORF">GGQ68_004634</name>
</gene>
<dbReference type="InterPro" id="IPR028081">
    <property type="entry name" value="Leu-bd"/>
</dbReference>
<dbReference type="Proteomes" id="UP000541426">
    <property type="component" value="Unassembled WGS sequence"/>
</dbReference>
<evidence type="ECO:0000313" key="7">
    <source>
        <dbReference type="Proteomes" id="UP000541426"/>
    </source>
</evidence>
<proteinExistence type="inferred from homology"/>
<comment type="similarity">
    <text evidence="1">Belongs to the leucine-binding protein family.</text>
</comment>
<keyword evidence="2 4" id="KW-0732">Signal</keyword>
<dbReference type="Pfam" id="PF13458">
    <property type="entry name" value="Peripla_BP_6"/>
    <property type="match status" value="1"/>
</dbReference>
<feature type="chain" id="PRO_5031154459" evidence="4">
    <location>
        <begin position="23"/>
        <end position="422"/>
    </location>
</feature>